<evidence type="ECO:0000313" key="8">
    <source>
        <dbReference type="Proteomes" id="UP000297975"/>
    </source>
</evidence>
<dbReference type="GO" id="GO:0022857">
    <property type="term" value="F:transmembrane transporter activity"/>
    <property type="evidence" value="ECO:0007669"/>
    <property type="project" value="InterPro"/>
</dbReference>
<dbReference type="Pfam" id="PF07690">
    <property type="entry name" value="MFS_1"/>
    <property type="match status" value="1"/>
</dbReference>
<dbReference type="GO" id="GO:0005886">
    <property type="term" value="C:plasma membrane"/>
    <property type="evidence" value="ECO:0007669"/>
    <property type="project" value="UniProtKB-SubCell"/>
</dbReference>
<feature type="transmembrane region" description="Helical" evidence="6">
    <location>
        <begin position="309"/>
        <end position="333"/>
    </location>
</feature>
<keyword evidence="3 6" id="KW-0812">Transmembrane</keyword>
<feature type="transmembrane region" description="Helical" evidence="6">
    <location>
        <begin position="148"/>
        <end position="166"/>
    </location>
</feature>
<feature type="transmembrane region" description="Helical" evidence="6">
    <location>
        <begin position="284"/>
        <end position="303"/>
    </location>
</feature>
<feature type="transmembrane region" description="Helical" evidence="6">
    <location>
        <begin position="12"/>
        <end position="32"/>
    </location>
</feature>
<dbReference type="InterPro" id="IPR036259">
    <property type="entry name" value="MFS_trans_sf"/>
</dbReference>
<feature type="transmembrane region" description="Helical" evidence="6">
    <location>
        <begin position="74"/>
        <end position="92"/>
    </location>
</feature>
<dbReference type="EMBL" id="SOPW01000005">
    <property type="protein sequence ID" value="TFB22810.1"/>
    <property type="molecule type" value="Genomic_DNA"/>
</dbReference>
<feature type="transmembrane region" description="Helical" evidence="6">
    <location>
        <begin position="38"/>
        <end position="62"/>
    </location>
</feature>
<proteinExistence type="predicted"/>
<evidence type="ECO:0000256" key="5">
    <source>
        <dbReference type="ARBA" id="ARBA00023136"/>
    </source>
</evidence>
<evidence type="ECO:0000256" key="1">
    <source>
        <dbReference type="ARBA" id="ARBA00004651"/>
    </source>
</evidence>
<name>A0A4Y8IQJ9_9BACI</name>
<dbReference type="OrthoDB" id="2961659at2"/>
<evidence type="ECO:0000313" key="7">
    <source>
        <dbReference type="EMBL" id="TFB22810.1"/>
    </source>
</evidence>
<dbReference type="SUPFAM" id="SSF103473">
    <property type="entry name" value="MFS general substrate transporter"/>
    <property type="match status" value="1"/>
</dbReference>
<dbReference type="RefSeq" id="WP_134339539.1">
    <property type="nucleotide sequence ID" value="NZ_SOPW01000005.1"/>
</dbReference>
<dbReference type="InterPro" id="IPR011701">
    <property type="entry name" value="MFS"/>
</dbReference>
<feature type="transmembrane region" description="Helical" evidence="6">
    <location>
        <begin position="172"/>
        <end position="189"/>
    </location>
</feature>
<dbReference type="Gene3D" id="1.20.1250.20">
    <property type="entry name" value="MFS general substrate transporter like domains"/>
    <property type="match status" value="1"/>
</dbReference>
<dbReference type="PANTHER" id="PTHR23513:SF6">
    <property type="entry name" value="MAJOR FACILITATOR SUPERFAMILY ASSOCIATED DOMAIN-CONTAINING PROTEIN"/>
    <property type="match status" value="1"/>
</dbReference>
<evidence type="ECO:0000256" key="3">
    <source>
        <dbReference type="ARBA" id="ARBA00022692"/>
    </source>
</evidence>
<evidence type="ECO:0000256" key="2">
    <source>
        <dbReference type="ARBA" id="ARBA00022475"/>
    </source>
</evidence>
<keyword evidence="2" id="KW-1003">Cell membrane</keyword>
<dbReference type="PANTHER" id="PTHR23513">
    <property type="entry name" value="INTEGRAL MEMBRANE EFFLUX PROTEIN-RELATED"/>
    <property type="match status" value="1"/>
</dbReference>
<reference evidence="7 8" key="1">
    <citation type="submission" date="2019-03" db="EMBL/GenBank/DDBJ databases">
        <authorList>
            <person name="He R.-H."/>
        </authorList>
    </citation>
    <scope>NUCLEOTIDE SEQUENCE [LARGE SCALE GENOMIC DNA]</scope>
    <source>
        <strain evidence="8">SH 714</strain>
    </source>
</reference>
<feature type="transmembrane region" description="Helical" evidence="6">
    <location>
        <begin position="345"/>
        <end position="364"/>
    </location>
</feature>
<feature type="transmembrane region" description="Helical" evidence="6">
    <location>
        <begin position="253"/>
        <end position="272"/>
    </location>
</feature>
<accession>A0A4Y8IQJ9</accession>
<evidence type="ECO:0000256" key="4">
    <source>
        <dbReference type="ARBA" id="ARBA00022989"/>
    </source>
</evidence>
<keyword evidence="5 6" id="KW-0472">Membrane</keyword>
<keyword evidence="4 6" id="KW-1133">Transmembrane helix</keyword>
<comment type="caution">
    <text evidence="7">The sequence shown here is derived from an EMBL/GenBank/DDBJ whole genome shotgun (WGS) entry which is preliminary data.</text>
</comment>
<comment type="subcellular location">
    <subcellularLocation>
        <location evidence="1">Cell membrane</location>
        <topology evidence="1">Multi-pass membrane protein</topology>
    </subcellularLocation>
</comment>
<feature type="transmembrane region" description="Helical" evidence="6">
    <location>
        <begin position="98"/>
        <end position="116"/>
    </location>
</feature>
<dbReference type="CDD" id="cd06173">
    <property type="entry name" value="MFS_MefA_like"/>
    <property type="match status" value="1"/>
</dbReference>
<sequence>MVKRNMSLIVSNNFLTYLADSIFDLAIAWYVYQLTGSAFFTATTTAISMTTNILVGPMIGVFIDRTEPKTSMQIGYAIMILVGIILGGTYFFNVDGLLAVIYIALTLHNICMIFIGPAQSKLLPRIVGEQRIVKVKGYLSSTTQTSDLIGQSIGGVVISVIGFVGVMLTHSAVYLLASILLMFVINISLRKSESVPHSKPTVWSDLKGGFKILKQEKTILKIILLAIAANVSMIGGSLLVVLVSDQYNVNATYYGLMNASAAGFGILIGLFANKLVNLAKPYMMFAISLVLAGIGFVGMGLTANYYIGVVFFLVVTGATTLMNIIFGSLLIILVKDEFRGRVNTLLGAFSPILIPPIVLLGGYVADIYEVGYLFIFSGFWLMLVGVIPFIDRDIRSIDHLPNEG</sequence>
<dbReference type="Proteomes" id="UP000297975">
    <property type="component" value="Unassembled WGS sequence"/>
</dbReference>
<feature type="transmembrane region" description="Helical" evidence="6">
    <location>
        <begin position="219"/>
        <end position="241"/>
    </location>
</feature>
<feature type="transmembrane region" description="Helical" evidence="6">
    <location>
        <begin position="370"/>
        <end position="390"/>
    </location>
</feature>
<dbReference type="AlphaFoldDB" id="A0A4Y8IQJ9"/>
<gene>
    <name evidence="7" type="ORF">E3U55_06120</name>
</gene>
<protein>
    <submittedName>
        <fullName evidence="7">MFS transporter</fullName>
    </submittedName>
</protein>
<evidence type="ECO:0000256" key="6">
    <source>
        <dbReference type="SAM" id="Phobius"/>
    </source>
</evidence>
<keyword evidence="8" id="KW-1185">Reference proteome</keyword>
<organism evidence="7 8">
    <name type="scientific">Filobacillus milosensis</name>
    <dbReference type="NCBI Taxonomy" id="94137"/>
    <lineage>
        <taxon>Bacteria</taxon>
        <taxon>Bacillati</taxon>
        <taxon>Bacillota</taxon>
        <taxon>Bacilli</taxon>
        <taxon>Bacillales</taxon>
        <taxon>Bacillaceae</taxon>
        <taxon>Filobacillus</taxon>
    </lineage>
</organism>